<evidence type="ECO:0000313" key="10">
    <source>
        <dbReference type="EMBL" id="KAE9277049.1"/>
    </source>
</evidence>
<dbReference type="Proteomes" id="UP000488956">
    <property type="component" value="Unassembled WGS sequence"/>
</dbReference>
<evidence type="ECO:0000313" key="7">
    <source>
        <dbReference type="EMBL" id="KAE9173028.1"/>
    </source>
</evidence>
<dbReference type="EMBL" id="QXGA01003143">
    <property type="protein sequence ID" value="KAE9087002.1"/>
    <property type="molecule type" value="Genomic_DNA"/>
</dbReference>
<evidence type="ECO:0000313" key="11">
    <source>
        <dbReference type="EMBL" id="KAE9289398.1"/>
    </source>
</evidence>
<evidence type="ECO:0000313" key="14">
    <source>
        <dbReference type="Proteomes" id="UP000437068"/>
    </source>
</evidence>
<sequence>MRKLYSLALLSLTACTYTFDFPPVLLCASGRRRPGHSHSSCRSRSTCGTPCTGLGELPVDVTTTARSHTGCISH</sequence>
<dbReference type="EMBL" id="QXGF01000798">
    <property type="protein sequence ID" value="KAE8935505.1"/>
    <property type="molecule type" value="Genomic_DNA"/>
</dbReference>
<evidence type="ECO:0000313" key="13">
    <source>
        <dbReference type="Proteomes" id="UP000433483"/>
    </source>
</evidence>
<evidence type="ECO:0000313" key="16">
    <source>
        <dbReference type="Proteomes" id="UP000440732"/>
    </source>
</evidence>
<evidence type="ECO:0000313" key="12">
    <source>
        <dbReference type="Proteomes" id="UP000429523"/>
    </source>
</evidence>
<evidence type="ECO:0000313" key="18">
    <source>
        <dbReference type="Proteomes" id="UP000460718"/>
    </source>
</evidence>
<evidence type="ECO:0000256" key="1">
    <source>
        <dbReference type="SAM" id="SignalP"/>
    </source>
</evidence>
<keyword evidence="13" id="KW-1185">Reference proteome</keyword>
<dbReference type="EMBL" id="QXFX01003117">
    <property type="protein sequence ID" value="KAE9071112.1"/>
    <property type="molecule type" value="Genomic_DNA"/>
</dbReference>
<evidence type="ECO:0000313" key="5">
    <source>
        <dbReference type="EMBL" id="KAE9071697.1"/>
    </source>
</evidence>
<organism evidence="6 16">
    <name type="scientific">Phytophthora fragariae</name>
    <dbReference type="NCBI Taxonomy" id="53985"/>
    <lineage>
        <taxon>Eukaryota</taxon>
        <taxon>Sar</taxon>
        <taxon>Stramenopiles</taxon>
        <taxon>Oomycota</taxon>
        <taxon>Peronosporomycetes</taxon>
        <taxon>Peronosporales</taxon>
        <taxon>Peronosporaceae</taxon>
        <taxon>Phytophthora</taxon>
    </lineage>
</organism>
<dbReference type="EMBL" id="QXGC01003136">
    <property type="protein sequence ID" value="KAE9178300.1"/>
    <property type="molecule type" value="Genomic_DNA"/>
</dbReference>
<comment type="caution">
    <text evidence="6">The sequence shown here is derived from an EMBL/GenBank/DDBJ whole genome shotgun (WGS) entry which is preliminary data.</text>
</comment>
<feature type="signal peptide" evidence="1">
    <location>
        <begin position="1"/>
        <end position="18"/>
    </location>
</feature>
<dbReference type="EMBL" id="QXFW01002960">
    <property type="protein sequence ID" value="KAE8974052.1"/>
    <property type="molecule type" value="Genomic_DNA"/>
</dbReference>
<evidence type="ECO:0008006" key="22">
    <source>
        <dbReference type="Google" id="ProtNLM"/>
    </source>
</evidence>
<evidence type="ECO:0000313" key="15">
    <source>
        <dbReference type="Proteomes" id="UP000440367"/>
    </source>
</evidence>
<evidence type="ECO:0000313" key="3">
    <source>
        <dbReference type="EMBL" id="KAE8974052.1"/>
    </source>
</evidence>
<dbReference type="Proteomes" id="UP000440367">
    <property type="component" value="Unassembled WGS sequence"/>
</dbReference>
<evidence type="ECO:0000313" key="8">
    <source>
        <dbReference type="EMBL" id="KAE9178300.1"/>
    </source>
</evidence>
<evidence type="ECO:0000313" key="17">
    <source>
        <dbReference type="Proteomes" id="UP000441208"/>
    </source>
</evidence>
<dbReference type="EMBL" id="QXFY01003032">
    <property type="protein sequence ID" value="KAE9289398.1"/>
    <property type="molecule type" value="Genomic_DNA"/>
</dbReference>
<feature type="chain" id="PRO_5036165832" description="Lipoprotein" evidence="1">
    <location>
        <begin position="19"/>
        <end position="74"/>
    </location>
</feature>
<evidence type="ECO:0000313" key="20">
    <source>
        <dbReference type="Proteomes" id="UP000486351"/>
    </source>
</evidence>
<dbReference type="Proteomes" id="UP000433483">
    <property type="component" value="Unassembled WGS sequence"/>
</dbReference>
<dbReference type="Proteomes" id="UP000486351">
    <property type="component" value="Unassembled WGS sequence"/>
</dbReference>
<keyword evidence="1" id="KW-0732">Signal</keyword>
<dbReference type="Proteomes" id="UP000437068">
    <property type="component" value="Unassembled WGS sequence"/>
</dbReference>
<dbReference type="Proteomes" id="UP000440732">
    <property type="component" value="Unassembled WGS sequence"/>
</dbReference>
<dbReference type="Proteomes" id="UP000441208">
    <property type="component" value="Unassembled WGS sequence"/>
</dbReference>
<dbReference type="Proteomes" id="UP000429523">
    <property type="component" value="Unassembled WGS sequence"/>
</dbReference>
<proteinExistence type="predicted"/>
<dbReference type="EMBL" id="QXGD01003014">
    <property type="protein sequence ID" value="KAE9181631.1"/>
    <property type="molecule type" value="Genomic_DNA"/>
</dbReference>
<evidence type="ECO:0000313" key="4">
    <source>
        <dbReference type="EMBL" id="KAE9071112.1"/>
    </source>
</evidence>
<dbReference type="Proteomes" id="UP000460718">
    <property type="component" value="Unassembled WGS sequence"/>
</dbReference>
<protein>
    <recommendedName>
        <fullName evidence="22">Lipoprotein</fullName>
    </recommendedName>
</protein>
<dbReference type="EMBL" id="QXFZ01003048">
    <property type="protein sequence ID" value="KAE9071697.1"/>
    <property type="molecule type" value="Genomic_DNA"/>
</dbReference>
<dbReference type="EMBL" id="QXGE01003106">
    <property type="protein sequence ID" value="KAE9277049.1"/>
    <property type="molecule type" value="Genomic_DNA"/>
</dbReference>
<evidence type="ECO:0000313" key="19">
    <source>
        <dbReference type="Proteomes" id="UP000476176"/>
    </source>
</evidence>
<evidence type="ECO:0000313" key="9">
    <source>
        <dbReference type="EMBL" id="KAE9181631.1"/>
    </source>
</evidence>
<name>A0A6A3R1W0_9STRA</name>
<dbReference type="PROSITE" id="PS51257">
    <property type="entry name" value="PROKAR_LIPOPROTEIN"/>
    <property type="match status" value="1"/>
</dbReference>
<accession>A0A6A3R1W0</accession>
<evidence type="ECO:0000313" key="2">
    <source>
        <dbReference type="EMBL" id="KAE8935505.1"/>
    </source>
</evidence>
<evidence type="ECO:0000313" key="6">
    <source>
        <dbReference type="EMBL" id="KAE9087002.1"/>
    </source>
</evidence>
<dbReference type="Proteomes" id="UP000476176">
    <property type="component" value="Unassembled WGS sequence"/>
</dbReference>
<dbReference type="AlphaFoldDB" id="A0A6A3R1W0"/>
<reference evidence="12 13" key="1">
    <citation type="submission" date="2018-08" db="EMBL/GenBank/DDBJ databases">
        <title>Genomic investigation of the strawberry pathogen Phytophthora fragariae indicates pathogenicity is determined by transcriptional variation in three key races.</title>
        <authorList>
            <person name="Adams T.M."/>
            <person name="Armitage A.D."/>
            <person name="Sobczyk M.K."/>
            <person name="Bates H.J."/>
            <person name="Dunwell J.M."/>
            <person name="Nellist C.F."/>
            <person name="Harrison R.J."/>
        </authorList>
    </citation>
    <scope>NUCLEOTIDE SEQUENCE [LARGE SCALE GENOMIC DNA]</scope>
    <source>
        <strain evidence="10 14">A4</strain>
        <strain evidence="9 15">BC-1</strain>
        <strain evidence="8 19">BC-23</strain>
        <strain evidence="7 13">NOV-27</strain>
        <strain evidence="6 16">NOV-5</strain>
        <strain evidence="5 17">NOV-71</strain>
        <strain evidence="11 20">NOV-77</strain>
        <strain evidence="2 12">NOV-9</strain>
        <strain evidence="4 21">ONT-3</strain>
        <strain evidence="3 18">SCRP245</strain>
    </source>
</reference>
<dbReference type="EMBL" id="QXGB01003062">
    <property type="protein sequence ID" value="KAE9173028.1"/>
    <property type="molecule type" value="Genomic_DNA"/>
</dbReference>
<evidence type="ECO:0000313" key="21">
    <source>
        <dbReference type="Proteomes" id="UP000488956"/>
    </source>
</evidence>
<gene>
    <name evidence="10" type="ORF">PF001_g25848</name>
    <name evidence="9" type="ORF">PF002_g27214</name>
    <name evidence="8" type="ORF">PF004_g25527</name>
    <name evidence="7" type="ORF">PF005_g26450</name>
    <name evidence="6" type="ORF">PF006_g25905</name>
    <name evidence="5" type="ORF">PF007_g26461</name>
    <name evidence="11" type="ORF">PF008_g25896</name>
    <name evidence="2" type="ORF">PF009_g14548</name>
    <name evidence="4" type="ORF">PF010_g26003</name>
    <name evidence="3" type="ORF">PF011_g25009</name>
</gene>